<feature type="transmembrane region" description="Helical" evidence="7">
    <location>
        <begin position="247"/>
        <end position="268"/>
    </location>
</feature>
<evidence type="ECO:0000313" key="8">
    <source>
        <dbReference type="EMBL" id="CAJ0592607.1"/>
    </source>
</evidence>
<dbReference type="Proteomes" id="UP001176961">
    <property type="component" value="Unassembled WGS sequence"/>
</dbReference>
<evidence type="ECO:0000256" key="7">
    <source>
        <dbReference type="SAM" id="Phobius"/>
    </source>
</evidence>
<evidence type="ECO:0000313" key="9">
    <source>
        <dbReference type="Proteomes" id="UP001176961"/>
    </source>
</evidence>
<evidence type="ECO:0008006" key="10">
    <source>
        <dbReference type="Google" id="ProtNLM"/>
    </source>
</evidence>
<dbReference type="GO" id="GO:1902495">
    <property type="term" value="C:transmembrane transporter complex"/>
    <property type="evidence" value="ECO:0007669"/>
    <property type="project" value="TreeGrafter"/>
</dbReference>
<evidence type="ECO:0000256" key="5">
    <source>
        <dbReference type="ARBA" id="ARBA00023180"/>
    </source>
</evidence>
<keyword evidence="5" id="KW-0325">Glycoprotein</keyword>
<protein>
    <recommendedName>
        <fullName evidence="10">Ion transport domain-containing protein</fullName>
    </recommendedName>
</protein>
<evidence type="ECO:0000256" key="6">
    <source>
        <dbReference type="ARBA" id="ARBA00023303"/>
    </source>
</evidence>
<keyword evidence="3" id="KW-0040">ANK repeat</keyword>
<dbReference type="GO" id="GO:0034220">
    <property type="term" value="P:monoatomic ion transmembrane transport"/>
    <property type="evidence" value="ECO:0007669"/>
    <property type="project" value="UniProtKB-KW"/>
</dbReference>
<organism evidence="8 9">
    <name type="scientific">Cylicocyclus nassatus</name>
    <name type="common">Nematode worm</name>
    <dbReference type="NCBI Taxonomy" id="53992"/>
    <lineage>
        <taxon>Eukaryota</taxon>
        <taxon>Metazoa</taxon>
        <taxon>Ecdysozoa</taxon>
        <taxon>Nematoda</taxon>
        <taxon>Chromadorea</taxon>
        <taxon>Rhabditida</taxon>
        <taxon>Rhabditina</taxon>
        <taxon>Rhabditomorpha</taxon>
        <taxon>Strongyloidea</taxon>
        <taxon>Strongylidae</taxon>
        <taxon>Cylicocyclus</taxon>
    </lineage>
</organism>
<feature type="transmembrane region" description="Helical" evidence="7">
    <location>
        <begin position="361"/>
        <end position="387"/>
    </location>
</feature>
<evidence type="ECO:0000256" key="2">
    <source>
        <dbReference type="ARBA" id="ARBA00022737"/>
    </source>
</evidence>
<feature type="transmembrane region" description="Helical" evidence="7">
    <location>
        <begin position="177"/>
        <end position="195"/>
    </location>
</feature>
<comment type="caution">
    <text evidence="8">The sequence shown here is derived from an EMBL/GenBank/DDBJ whole genome shotgun (WGS) entry which is preliminary data.</text>
</comment>
<dbReference type="GO" id="GO:0022857">
    <property type="term" value="F:transmembrane transporter activity"/>
    <property type="evidence" value="ECO:0007669"/>
    <property type="project" value="TreeGrafter"/>
</dbReference>
<keyword evidence="7" id="KW-0472">Membrane</keyword>
<evidence type="ECO:0000256" key="4">
    <source>
        <dbReference type="ARBA" id="ARBA00023065"/>
    </source>
</evidence>
<evidence type="ECO:0000256" key="3">
    <source>
        <dbReference type="ARBA" id="ARBA00023043"/>
    </source>
</evidence>
<keyword evidence="7" id="KW-1133">Transmembrane helix</keyword>
<keyword evidence="4" id="KW-0406">Ion transport</keyword>
<keyword evidence="7" id="KW-0812">Transmembrane</keyword>
<feature type="transmembrane region" description="Helical" evidence="7">
    <location>
        <begin position="207"/>
        <end position="231"/>
    </location>
</feature>
<feature type="transmembrane region" description="Helical" evidence="7">
    <location>
        <begin position="289"/>
        <end position="309"/>
    </location>
</feature>
<sequence length="568" mass="65156">MSNLAAAHLSLRGFTLITSRPTRLVDLSGPQYPIRSHAPIVVSDVQPRQQRDDGAPAKMYEDIKPNTLEFFNSRSRVKHLDAEEKIVFLFDYSTAPSKPALDGTNGPLIFSSKEVIDWRVLRDLKRANKWGVMRHPMVLNFVNERLLDCAFFYTLHVLAFAIFLLLLSSHIFSHTTAKDIAVTAFIAVFLFFMLLKGAIKARISHSISFWFIIAYAFNIATYAATFLYVWLPTIFSYDDYHQEQKQIVLWFLPIVAIISAWVNFLYILRKSPYGIYIFMMCRILKSFGHIATIWIPTLIAFSFAFHLIMRDSGTEPWESFDKVENATVLQKLFVILQSVTKTSTMMIGEVDANDILGTRQWIPSILVLVFEIVTVILLMNLMVSLAVGDVSDLRNSAQDKLLKIKVNFVIEALQLSEQYTMNGIPFEPLHKRITNNVLVIHSDGSYFTRYDVSLRFGGERHELITARTVHGDKDRAYQLSFLEPGMRVRIHPLRGRPHSVFFNSCSMKLIETVDSGIPELEPDPDNYEDYDTFARRYAKWVIGLDWTGYIDIGKKHRFGKLFSTNDIS</sequence>
<gene>
    <name evidence="8" type="ORF">CYNAS_LOCUS4590</name>
</gene>
<dbReference type="InterPro" id="IPR052076">
    <property type="entry name" value="TRP_cation_channel"/>
</dbReference>
<reference evidence="8" key="1">
    <citation type="submission" date="2023-07" db="EMBL/GenBank/DDBJ databases">
        <authorList>
            <consortium name="CYATHOMIX"/>
        </authorList>
    </citation>
    <scope>NUCLEOTIDE SEQUENCE</scope>
    <source>
        <strain evidence="8">N/A</strain>
    </source>
</reference>
<keyword evidence="9" id="KW-1185">Reference proteome</keyword>
<keyword evidence="1" id="KW-0813">Transport</keyword>
<feature type="transmembrane region" description="Helical" evidence="7">
    <location>
        <begin position="150"/>
        <end position="171"/>
    </location>
</feature>
<proteinExistence type="predicted"/>
<dbReference type="AlphaFoldDB" id="A0AA36DTB0"/>
<evidence type="ECO:0000256" key="1">
    <source>
        <dbReference type="ARBA" id="ARBA00022448"/>
    </source>
</evidence>
<name>A0AA36DTB0_CYLNA</name>
<dbReference type="EMBL" id="CATQJL010000112">
    <property type="protein sequence ID" value="CAJ0592607.1"/>
    <property type="molecule type" value="Genomic_DNA"/>
</dbReference>
<keyword evidence="6" id="KW-0407">Ion channel</keyword>
<accession>A0AA36DTB0</accession>
<dbReference type="PANTHER" id="PTHR47143:SF1">
    <property type="entry name" value="ION_TRANS DOMAIN-CONTAINING PROTEIN"/>
    <property type="match status" value="1"/>
</dbReference>
<dbReference type="PANTHER" id="PTHR47143">
    <property type="entry name" value="TRANSIENT RECEPTOR POTENTIAL CATION CHANNEL PROTEIN PAINLESS"/>
    <property type="match status" value="1"/>
</dbReference>
<keyword evidence="2" id="KW-0677">Repeat</keyword>